<protein>
    <submittedName>
        <fullName evidence="2">BatD</fullName>
    </submittedName>
</protein>
<dbReference type="PANTHER" id="PTHR40940">
    <property type="entry name" value="PROTEIN BATD-RELATED"/>
    <property type="match status" value="1"/>
</dbReference>
<keyword evidence="1" id="KW-1133">Transmembrane helix</keyword>
<accession>A0A1W1BM99</accession>
<evidence type="ECO:0000256" key="1">
    <source>
        <dbReference type="SAM" id="Phobius"/>
    </source>
</evidence>
<dbReference type="PANTHER" id="PTHR40940:SF2">
    <property type="entry name" value="BATD"/>
    <property type="match status" value="1"/>
</dbReference>
<gene>
    <name evidence="2" type="ORF">MNB_SM-4-1713</name>
</gene>
<organism evidence="2">
    <name type="scientific">hydrothermal vent metagenome</name>
    <dbReference type="NCBI Taxonomy" id="652676"/>
    <lineage>
        <taxon>unclassified sequences</taxon>
        <taxon>metagenomes</taxon>
        <taxon>ecological metagenomes</taxon>
    </lineage>
</organism>
<dbReference type="EMBL" id="FPHF01000028">
    <property type="protein sequence ID" value="SFV54605.1"/>
    <property type="molecule type" value="Genomic_DNA"/>
</dbReference>
<dbReference type="InterPro" id="IPR025738">
    <property type="entry name" value="BatD"/>
</dbReference>
<keyword evidence="1" id="KW-0472">Membrane</keyword>
<name>A0A1W1BM99_9ZZZZ</name>
<evidence type="ECO:0000313" key="2">
    <source>
        <dbReference type="EMBL" id="SFV54605.1"/>
    </source>
</evidence>
<feature type="transmembrane region" description="Helical" evidence="1">
    <location>
        <begin position="389"/>
        <end position="409"/>
    </location>
</feature>
<dbReference type="Pfam" id="PF13584">
    <property type="entry name" value="BatD"/>
    <property type="match status" value="3"/>
</dbReference>
<proteinExistence type="predicted"/>
<reference evidence="2" key="1">
    <citation type="submission" date="2016-10" db="EMBL/GenBank/DDBJ databases">
        <authorList>
            <person name="de Groot N.N."/>
        </authorList>
    </citation>
    <scope>NUCLEOTIDE SEQUENCE</scope>
</reference>
<dbReference type="AlphaFoldDB" id="A0A1W1BM99"/>
<keyword evidence="1" id="KW-0812">Transmembrane</keyword>
<sequence>MKNLGKLLLFLTLFLNTLHAGVTASVTASDVYAGDATTYVLSITGSNVEKPAISDICGNEITATGSQTSFTPMNGEYIKTYSLSYQFAPKQSCTVDKVAVNIDGKIEYSNSVDVNVLPRTQDLNGDFLLEFESSAQELFIGEPFSLTMLLKQKRGAEVVDNKFTAPEFKGFWLKSESKPQRTQGAEYLTTKVVYELAPQREGKLSIKAAELKIASRIGVNNWNARSPQVRWRTYYSNEIDIIVKALPFDVKIVGDFTIKASVDKQEINPNEALNLKLEIQGTGNFEDIENFKPFVADVNVFDEKIQYLKNSLSQKIIFVSEQDFTIPSFELKYFDVKTQKIKTIQTEPIKIKVNGHVLKKELSITREKPSTPEILEGTTKIEIVEKNNYLYISIAFFSGLLVGILAMLFKSKVSSKNRKIFDVKDEKVLLIKLMPYKDKDKDVEDLVSILENNIYSKEKVLLDKKKLKEVIKKYDIS</sequence>